<organism evidence="1 2">
    <name type="scientific">Trypanosoma vivax (strain Y486)</name>
    <dbReference type="NCBI Taxonomy" id="1055687"/>
    <lineage>
        <taxon>Eukaryota</taxon>
        <taxon>Discoba</taxon>
        <taxon>Euglenozoa</taxon>
        <taxon>Kinetoplastea</taxon>
        <taxon>Metakinetoplastina</taxon>
        <taxon>Trypanosomatida</taxon>
        <taxon>Trypanosomatidae</taxon>
        <taxon>Trypanosoma</taxon>
        <taxon>Duttonella</taxon>
    </lineage>
</organism>
<evidence type="ECO:0000313" key="2">
    <source>
        <dbReference type="Proteomes" id="UP000009027"/>
    </source>
</evidence>
<proteinExistence type="predicted"/>
<dbReference type="AlphaFoldDB" id="F9WN53"/>
<dbReference type="VEuPathDB" id="TriTrypDB:TvY486_0016820"/>
<reference evidence="1 2" key="1">
    <citation type="journal article" date="2012" name="Proc. Natl. Acad. Sci. U.S.A.">
        <title>Antigenic diversity is generated by distinct evolutionary mechanisms in African trypanosome species.</title>
        <authorList>
            <person name="Jackson A.P."/>
            <person name="Berry A."/>
            <person name="Aslett M."/>
            <person name="Allison H.C."/>
            <person name="Burton P."/>
            <person name="Vavrova-Anderson J."/>
            <person name="Brown R."/>
            <person name="Browne H."/>
            <person name="Corton N."/>
            <person name="Hauser H."/>
            <person name="Gamble J."/>
            <person name="Gilderthorp R."/>
            <person name="Marcello L."/>
            <person name="McQuillan J."/>
            <person name="Otto T.D."/>
            <person name="Quail M.A."/>
            <person name="Sanders M.J."/>
            <person name="van Tonder A."/>
            <person name="Ginger M.L."/>
            <person name="Field M.C."/>
            <person name="Barry J.D."/>
            <person name="Hertz-Fowler C."/>
            <person name="Berriman M."/>
        </authorList>
    </citation>
    <scope>NUCLEOTIDE SEQUENCE</scope>
    <source>
        <strain evidence="1 2">Y486</strain>
    </source>
</reference>
<accession>F9WN53</accession>
<protein>
    <submittedName>
        <fullName evidence="1">Uncharacterized protein</fullName>
    </submittedName>
</protein>
<name>F9WN53_TRYVY</name>
<keyword evidence="2" id="KW-1185">Reference proteome</keyword>
<sequence length="324" mass="36030">MRATHVPRKSEVAGRWNYTSVKATLDQRGNYCERRYSISKILDGGRGNIDTMNFTEWRNNALRVLDETYDSIKSNETKYHPTVRDPDKIRDVKQAVQDTISRLEVAVQGFELSREAANEARNNLEHASKVVEAAKNSLLASVNGKVFCEIVVQFSKTERRMKTVKGNVNDEKQNAGNAVAGSNRVHEDAKAAYKLVNDVAERLHGGHLTPIPILVGTYNSITTRSAVEASKAANMSVHAAYEANTAANTLKRDFEAQSELLKFVQTQLANMNVVTGNKISNATFEACNDSVSRILKSKSSEAIRHTAEFNMSLLSKFKQHVARN</sequence>
<dbReference type="EMBL" id="CAEX01002300">
    <property type="protein sequence ID" value="CCD18968.1"/>
    <property type="molecule type" value="Genomic_DNA"/>
</dbReference>
<evidence type="ECO:0000313" key="1">
    <source>
        <dbReference type="EMBL" id="CCD18968.1"/>
    </source>
</evidence>
<dbReference type="Proteomes" id="UP000009027">
    <property type="component" value="Unassembled WGS sequence"/>
</dbReference>
<gene>
    <name evidence="1" type="ORF">TvY486_0016820</name>
</gene>